<accession>A0AAV4AJE4</accession>
<comment type="caution">
    <text evidence="2">The sequence shown here is derived from an EMBL/GenBank/DDBJ whole genome shotgun (WGS) entry which is preliminary data.</text>
</comment>
<name>A0AAV4AJE4_9GAST</name>
<keyword evidence="1" id="KW-0732">Signal</keyword>
<feature type="chain" id="PRO_5043461445" description="Secreted protein" evidence="1">
    <location>
        <begin position="27"/>
        <end position="118"/>
    </location>
</feature>
<dbReference type="EMBL" id="BLXT01003772">
    <property type="protein sequence ID" value="GFO06359.1"/>
    <property type="molecule type" value="Genomic_DNA"/>
</dbReference>
<evidence type="ECO:0000313" key="3">
    <source>
        <dbReference type="Proteomes" id="UP000735302"/>
    </source>
</evidence>
<proteinExistence type="predicted"/>
<gene>
    <name evidence="2" type="ORF">PoB_003286400</name>
</gene>
<evidence type="ECO:0008006" key="4">
    <source>
        <dbReference type="Google" id="ProtNLM"/>
    </source>
</evidence>
<evidence type="ECO:0000313" key="2">
    <source>
        <dbReference type="EMBL" id="GFO06359.1"/>
    </source>
</evidence>
<keyword evidence="3" id="KW-1185">Reference proteome</keyword>
<feature type="signal peptide" evidence="1">
    <location>
        <begin position="1"/>
        <end position="26"/>
    </location>
</feature>
<dbReference type="Proteomes" id="UP000735302">
    <property type="component" value="Unassembled WGS sequence"/>
</dbReference>
<evidence type="ECO:0000256" key="1">
    <source>
        <dbReference type="SAM" id="SignalP"/>
    </source>
</evidence>
<reference evidence="2 3" key="1">
    <citation type="journal article" date="2021" name="Elife">
        <title>Chloroplast acquisition without the gene transfer in kleptoplastic sea slugs, Plakobranchus ocellatus.</title>
        <authorList>
            <person name="Maeda T."/>
            <person name="Takahashi S."/>
            <person name="Yoshida T."/>
            <person name="Shimamura S."/>
            <person name="Takaki Y."/>
            <person name="Nagai Y."/>
            <person name="Toyoda A."/>
            <person name="Suzuki Y."/>
            <person name="Arimoto A."/>
            <person name="Ishii H."/>
            <person name="Satoh N."/>
            <person name="Nishiyama T."/>
            <person name="Hasebe M."/>
            <person name="Maruyama T."/>
            <person name="Minagawa J."/>
            <person name="Obokata J."/>
            <person name="Shigenobu S."/>
        </authorList>
    </citation>
    <scope>NUCLEOTIDE SEQUENCE [LARGE SCALE GENOMIC DNA]</scope>
</reference>
<dbReference type="AlphaFoldDB" id="A0AAV4AJE4"/>
<protein>
    <recommendedName>
        <fullName evidence="4">Secreted protein</fullName>
    </recommendedName>
</protein>
<organism evidence="2 3">
    <name type="scientific">Plakobranchus ocellatus</name>
    <dbReference type="NCBI Taxonomy" id="259542"/>
    <lineage>
        <taxon>Eukaryota</taxon>
        <taxon>Metazoa</taxon>
        <taxon>Spiralia</taxon>
        <taxon>Lophotrochozoa</taxon>
        <taxon>Mollusca</taxon>
        <taxon>Gastropoda</taxon>
        <taxon>Heterobranchia</taxon>
        <taxon>Euthyneura</taxon>
        <taxon>Panpulmonata</taxon>
        <taxon>Sacoglossa</taxon>
        <taxon>Placobranchoidea</taxon>
        <taxon>Plakobranchidae</taxon>
        <taxon>Plakobranchus</taxon>
    </lineage>
</organism>
<sequence length="118" mass="13459">MQSDSSLSSIAHLLVCGCILWHVTKSVVWKCYESDHVNVCQLISLRMYTVACIQNFTYRNQIPVVFTSLENSIFWSPFGSALMANLRRRVPTGFKLISLSTAPHYCHGFANRLPLYTR</sequence>